<keyword evidence="3" id="KW-1185">Reference proteome</keyword>
<organism evidence="2 3">
    <name type="scientific">Dermatophagoides farinae</name>
    <name type="common">American house dust mite</name>
    <dbReference type="NCBI Taxonomy" id="6954"/>
    <lineage>
        <taxon>Eukaryota</taxon>
        <taxon>Metazoa</taxon>
        <taxon>Ecdysozoa</taxon>
        <taxon>Arthropoda</taxon>
        <taxon>Chelicerata</taxon>
        <taxon>Arachnida</taxon>
        <taxon>Acari</taxon>
        <taxon>Acariformes</taxon>
        <taxon>Sarcoptiformes</taxon>
        <taxon>Astigmata</taxon>
        <taxon>Psoroptidia</taxon>
        <taxon>Analgoidea</taxon>
        <taxon>Pyroglyphidae</taxon>
        <taxon>Dermatophagoidinae</taxon>
        <taxon>Dermatophagoides</taxon>
    </lineage>
</organism>
<evidence type="ECO:0000256" key="1">
    <source>
        <dbReference type="SAM" id="MobiDB-lite"/>
    </source>
</evidence>
<name>A0A922L125_DERFA</name>
<dbReference type="EMBL" id="ASGP02000005">
    <property type="protein sequence ID" value="KAH9506077.1"/>
    <property type="molecule type" value="Genomic_DNA"/>
</dbReference>
<feature type="region of interest" description="Disordered" evidence="1">
    <location>
        <begin position="1"/>
        <end position="42"/>
    </location>
</feature>
<gene>
    <name evidence="2" type="ORF">DERF_010824</name>
</gene>
<evidence type="ECO:0000313" key="3">
    <source>
        <dbReference type="Proteomes" id="UP000790347"/>
    </source>
</evidence>
<dbReference type="Proteomes" id="UP000790347">
    <property type="component" value="Unassembled WGS sequence"/>
</dbReference>
<accession>A0A922L125</accession>
<reference evidence="2" key="2">
    <citation type="journal article" date="2022" name="Res Sq">
        <title>Comparative Genomics Reveals Insights into the Divergent Evolution of Astigmatic Mites and Household Pest Adaptations.</title>
        <authorList>
            <person name="Xiong Q."/>
            <person name="Wan A.T.-Y."/>
            <person name="Liu X.-Y."/>
            <person name="Fung C.S.-H."/>
            <person name="Xiao X."/>
            <person name="Malainual N."/>
            <person name="Hou J."/>
            <person name="Wang L."/>
            <person name="Wang M."/>
            <person name="Yang K."/>
            <person name="Cui Y."/>
            <person name="Leung E."/>
            <person name="Nong W."/>
            <person name="Shin S.-K."/>
            <person name="Au S."/>
            <person name="Jeong K.Y."/>
            <person name="Chew F.T."/>
            <person name="Hui J."/>
            <person name="Leung T.F."/>
            <person name="Tungtrongchitr A."/>
            <person name="Zhong N."/>
            <person name="Liu Z."/>
            <person name="Tsui S."/>
        </authorList>
    </citation>
    <scope>NUCLEOTIDE SEQUENCE</scope>
    <source>
        <strain evidence="2">Derf</strain>
        <tissue evidence="2">Whole organism</tissue>
    </source>
</reference>
<protein>
    <submittedName>
        <fullName evidence="2">Uncharacterized protein</fullName>
    </submittedName>
</protein>
<feature type="compositionally biased region" description="Acidic residues" evidence="1">
    <location>
        <begin position="29"/>
        <end position="40"/>
    </location>
</feature>
<proteinExistence type="predicted"/>
<comment type="caution">
    <text evidence="2">The sequence shown here is derived from an EMBL/GenBank/DDBJ whole genome shotgun (WGS) entry which is preliminary data.</text>
</comment>
<reference evidence="2" key="1">
    <citation type="submission" date="2013-05" db="EMBL/GenBank/DDBJ databases">
        <authorList>
            <person name="Yim A.K.Y."/>
            <person name="Chan T.F."/>
            <person name="Ji K.M."/>
            <person name="Liu X.Y."/>
            <person name="Zhou J.W."/>
            <person name="Li R.Q."/>
            <person name="Yang K.Y."/>
            <person name="Li J."/>
            <person name="Li M."/>
            <person name="Law P.T.W."/>
            <person name="Wu Y.L."/>
            <person name="Cai Z.L."/>
            <person name="Qin H."/>
            <person name="Bao Y."/>
            <person name="Leung R.K.K."/>
            <person name="Ng P.K.S."/>
            <person name="Zou J."/>
            <person name="Zhong X.J."/>
            <person name="Ran P.X."/>
            <person name="Zhong N.S."/>
            <person name="Liu Z.G."/>
            <person name="Tsui S.K.W."/>
        </authorList>
    </citation>
    <scope>NUCLEOTIDE SEQUENCE</scope>
    <source>
        <strain evidence="2">Derf</strain>
        <tissue evidence="2">Whole organism</tissue>
    </source>
</reference>
<sequence>MLKQSSIHRQQKYETSSSSSSLVKTKLNDDDDDDDDDNDYDSMATKIQSKVIVVNKNYVNETDVIDHSNQTNTTTKATGVFNNDIYSSSKENSKHHDESDRLLIDFDPNLNNKFPSSSSSMIATTLLLLLL</sequence>
<evidence type="ECO:0000313" key="2">
    <source>
        <dbReference type="EMBL" id="KAH9506077.1"/>
    </source>
</evidence>
<dbReference type="AlphaFoldDB" id="A0A922L125"/>